<reference evidence="13" key="1">
    <citation type="submission" date="2021-03" db="EMBL/GenBank/DDBJ databases">
        <authorList>
            <person name="Peeters C."/>
        </authorList>
    </citation>
    <scope>NUCLEOTIDE SEQUENCE</scope>
    <source>
        <strain evidence="13">LMG 31506</strain>
    </source>
</reference>
<keyword evidence="14" id="KW-1185">Reference proteome</keyword>
<dbReference type="HAMAP" id="MF_01884">
    <property type="entry name" value="Rho"/>
    <property type="match status" value="1"/>
</dbReference>
<gene>
    <name evidence="9 13" type="primary">rho</name>
    <name evidence="13" type="ORF">LMG31506_00071</name>
</gene>
<keyword evidence="4 9" id="KW-0347">Helicase</keyword>
<dbReference type="InterPro" id="IPR011129">
    <property type="entry name" value="CSD"/>
</dbReference>
<dbReference type="SUPFAM" id="SSF52540">
    <property type="entry name" value="P-loop containing nucleoside triphosphate hydrolases"/>
    <property type="match status" value="1"/>
</dbReference>
<evidence type="ECO:0000256" key="11">
    <source>
        <dbReference type="PROSITE-ProRule" id="PRU01203"/>
    </source>
</evidence>
<proteinExistence type="inferred from homology"/>
<keyword evidence="1 9" id="KW-0806">Transcription termination</keyword>
<dbReference type="SUPFAM" id="SSF50249">
    <property type="entry name" value="Nucleic acid-binding proteins"/>
    <property type="match status" value="1"/>
</dbReference>
<evidence type="ECO:0000256" key="7">
    <source>
        <dbReference type="ARBA" id="ARBA00023015"/>
    </source>
</evidence>
<comment type="similarity">
    <text evidence="9 11">Belongs to the Rho family.</text>
</comment>
<keyword evidence="5 9" id="KW-0067">ATP-binding</keyword>
<comment type="caution">
    <text evidence="9">Lacks conserved residue(s) required for the propagation of feature annotation.</text>
</comment>
<dbReference type="NCBIfam" id="NF006886">
    <property type="entry name" value="PRK09376.1"/>
    <property type="match status" value="1"/>
</dbReference>
<dbReference type="InterPro" id="IPR003593">
    <property type="entry name" value="AAA+_ATPase"/>
</dbReference>
<evidence type="ECO:0000256" key="10">
    <source>
        <dbReference type="NCBIfam" id="TIGR00767"/>
    </source>
</evidence>
<name>A0A916MVN8_9BURK</name>
<dbReference type="FunFam" id="3.40.50.300:FF:000072">
    <property type="entry name" value="Transcription termination factor Rho"/>
    <property type="match status" value="1"/>
</dbReference>
<dbReference type="Pfam" id="PF07497">
    <property type="entry name" value="Rho_RNA_bind"/>
    <property type="match status" value="1"/>
</dbReference>
<dbReference type="InterPro" id="IPR036269">
    <property type="entry name" value="Rho_N_sf"/>
</dbReference>
<evidence type="ECO:0000256" key="2">
    <source>
        <dbReference type="ARBA" id="ARBA00022741"/>
    </source>
</evidence>
<keyword evidence="6 9" id="KW-0694">RNA-binding</keyword>
<accession>A0A916MVN8</accession>
<comment type="caution">
    <text evidence="13">The sequence shown here is derived from an EMBL/GenBank/DDBJ whole genome shotgun (WGS) entry which is preliminary data.</text>
</comment>
<dbReference type="GO" id="GO:0004386">
    <property type="term" value="F:helicase activity"/>
    <property type="evidence" value="ECO:0007669"/>
    <property type="project" value="UniProtKB-UniRule"/>
</dbReference>
<evidence type="ECO:0000256" key="3">
    <source>
        <dbReference type="ARBA" id="ARBA00022801"/>
    </source>
</evidence>
<evidence type="ECO:0000256" key="8">
    <source>
        <dbReference type="ARBA" id="ARBA00023163"/>
    </source>
</evidence>
<dbReference type="RefSeq" id="WP_211945108.1">
    <property type="nucleotide sequence ID" value="NZ_CAJPUY010000001.1"/>
</dbReference>
<feature type="binding site" evidence="9">
    <location>
        <begin position="181"/>
        <end position="186"/>
    </location>
    <ligand>
        <name>ATP</name>
        <dbReference type="ChEBI" id="CHEBI:30616"/>
    </ligand>
</feature>
<dbReference type="GO" id="GO:0006353">
    <property type="term" value="P:DNA-templated transcription termination"/>
    <property type="evidence" value="ECO:0007669"/>
    <property type="project" value="UniProtKB-UniRule"/>
</dbReference>
<dbReference type="InterPro" id="IPR012340">
    <property type="entry name" value="NA-bd_OB-fold"/>
</dbReference>
<evidence type="ECO:0000313" key="13">
    <source>
        <dbReference type="EMBL" id="CAG2126589.1"/>
    </source>
</evidence>
<evidence type="ECO:0000256" key="9">
    <source>
        <dbReference type="HAMAP-Rule" id="MF_01884"/>
    </source>
</evidence>
<dbReference type="InterPro" id="IPR000194">
    <property type="entry name" value="ATPase_F1/V1/A1_a/bsu_nucl-bd"/>
</dbReference>
<evidence type="ECO:0000313" key="14">
    <source>
        <dbReference type="Proteomes" id="UP000672934"/>
    </source>
</evidence>
<dbReference type="PANTHER" id="PTHR46425:SF1">
    <property type="entry name" value="TRANSCRIPTION TERMINATION FACTOR RHO"/>
    <property type="match status" value="1"/>
</dbReference>
<comment type="subunit">
    <text evidence="9">Homohexamer. The homohexamer assembles into an open ring structure.</text>
</comment>
<dbReference type="NCBIfam" id="TIGR00767">
    <property type="entry name" value="rho"/>
    <property type="match status" value="1"/>
</dbReference>
<dbReference type="GO" id="GO:0005524">
    <property type="term" value="F:ATP binding"/>
    <property type="evidence" value="ECO:0007669"/>
    <property type="project" value="UniProtKB-UniRule"/>
</dbReference>
<keyword evidence="2 9" id="KW-0547">Nucleotide-binding</keyword>
<sequence length="420" mass="47364">MHLTELKSLHVSALLEMAATLEIDNAQRMRKQELMFAILKKRAKMGETIYGDGTLEVLPDGFGFLRSPETSYLASTDDIYISPSQIRRFNLHTGDSIEGEVRTPKDGERYFALVKVDKVNGQAPEAVKNRIMFENLTPLHPNRPLQLERDIKAEENITGRIIDMIAPIGRGQRALLVASPKSGKTVMLQHIAHAIANNHPEADLFVLLIDERPEEVTEMMRSVRGEVVASTFDEPAIRHVQVAEMVIEKAKRLVELKRDVVILLDSITRLARAYNTVVPASGKVLTGGVDANALQRPKRFFGAARNLEEGGSLTIIATALIETGSRMDDVIYEEFKGTGNMEVHLERRLAEKRVYPSINLNKSGTRREELLIKPDILQKIWILRKFISDMDEVQAMEFIMDKMKATKNNAEFFDMMRRGG</sequence>
<dbReference type="Pfam" id="PF07498">
    <property type="entry name" value="Rho_N"/>
    <property type="match status" value="1"/>
</dbReference>
<dbReference type="InterPro" id="IPR004665">
    <property type="entry name" value="Term_rho"/>
</dbReference>
<dbReference type="InterPro" id="IPR011113">
    <property type="entry name" value="Rho_RNA-bd"/>
</dbReference>
<dbReference type="EC" id="3.6.4.-" evidence="9 10"/>
<dbReference type="CDD" id="cd01128">
    <property type="entry name" value="rho_factor_C"/>
    <property type="match status" value="1"/>
</dbReference>
<keyword evidence="8 9" id="KW-0804">Transcription</keyword>
<dbReference type="PANTHER" id="PTHR46425">
    <property type="entry name" value="TRANSCRIPTION TERMINATION FACTOR RHO"/>
    <property type="match status" value="1"/>
</dbReference>
<dbReference type="Proteomes" id="UP000672934">
    <property type="component" value="Unassembled WGS sequence"/>
</dbReference>
<dbReference type="GO" id="GO:0008186">
    <property type="term" value="F:ATP-dependent activity, acting on RNA"/>
    <property type="evidence" value="ECO:0007669"/>
    <property type="project" value="UniProtKB-UniRule"/>
</dbReference>
<dbReference type="SMART" id="SM00959">
    <property type="entry name" value="Rho_N"/>
    <property type="match status" value="1"/>
</dbReference>
<dbReference type="GO" id="GO:0005829">
    <property type="term" value="C:cytosol"/>
    <property type="evidence" value="ECO:0007669"/>
    <property type="project" value="UniProtKB-ARBA"/>
</dbReference>
<dbReference type="PROSITE" id="PS51856">
    <property type="entry name" value="RHO_RNA_BD"/>
    <property type="match status" value="1"/>
</dbReference>
<dbReference type="Gene3D" id="3.40.50.300">
    <property type="entry name" value="P-loop containing nucleotide triphosphate hydrolases"/>
    <property type="match status" value="1"/>
</dbReference>
<dbReference type="EMBL" id="CAJPUY010000001">
    <property type="protein sequence ID" value="CAG2126589.1"/>
    <property type="molecule type" value="Genomic_DNA"/>
</dbReference>
<evidence type="ECO:0000259" key="12">
    <source>
        <dbReference type="PROSITE" id="PS51856"/>
    </source>
</evidence>
<protein>
    <recommendedName>
        <fullName evidence="9 10">Transcription termination factor Rho</fullName>
        <ecNumber evidence="9 10">3.6.4.-</ecNumber>
    </recommendedName>
    <alternativeName>
        <fullName evidence="9">ATP-dependent helicase Rho</fullName>
    </alternativeName>
</protein>
<dbReference type="Pfam" id="PF00006">
    <property type="entry name" value="ATP-synt_ab"/>
    <property type="match status" value="1"/>
</dbReference>
<evidence type="ECO:0000256" key="1">
    <source>
        <dbReference type="ARBA" id="ARBA00022472"/>
    </source>
</evidence>
<dbReference type="InterPro" id="IPR041703">
    <property type="entry name" value="Rho_factor_ATP-bd"/>
</dbReference>
<keyword evidence="7 9" id="KW-0805">Transcription regulation</keyword>
<dbReference type="SUPFAM" id="SSF68912">
    <property type="entry name" value="Rho N-terminal domain-like"/>
    <property type="match status" value="1"/>
</dbReference>
<dbReference type="SMART" id="SM00357">
    <property type="entry name" value="CSP"/>
    <property type="match status" value="1"/>
</dbReference>
<evidence type="ECO:0000256" key="6">
    <source>
        <dbReference type="ARBA" id="ARBA00022884"/>
    </source>
</evidence>
<dbReference type="Gene3D" id="1.10.720.10">
    <property type="match status" value="1"/>
</dbReference>
<dbReference type="GO" id="GO:0003723">
    <property type="term" value="F:RNA binding"/>
    <property type="evidence" value="ECO:0007669"/>
    <property type="project" value="UniProtKB-UniRule"/>
</dbReference>
<comment type="function">
    <text evidence="9">Facilitates transcription termination by a mechanism that involves Rho binding to the nascent RNA, activation of Rho's RNA-dependent ATPase activity, and release of the mRNA from the DNA template.</text>
</comment>
<evidence type="ECO:0000256" key="4">
    <source>
        <dbReference type="ARBA" id="ARBA00022806"/>
    </source>
</evidence>
<dbReference type="Gene3D" id="2.40.50.140">
    <property type="entry name" value="Nucleic acid-binding proteins"/>
    <property type="match status" value="1"/>
</dbReference>
<keyword evidence="3 9" id="KW-0378">Hydrolase</keyword>
<dbReference type="InterPro" id="IPR011112">
    <property type="entry name" value="Rho-like_N"/>
</dbReference>
<dbReference type="GO" id="GO:0016787">
    <property type="term" value="F:hydrolase activity"/>
    <property type="evidence" value="ECO:0007669"/>
    <property type="project" value="UniProtKB-KW"/>
</dbReference>
<feature type="domain" description="Rho RNA-BD" evidence="12">
    <location>
        <begin position="48"/>
        <end position="123"/>
    </location>
</feature>
<dbReference type="CDD" id="cd04459">
    <property type="entry name" value="Rho_CSD"/>
    <property type="match status" value="1"/>
</dbReference>
<evidence type="ECO:0000256" key="5">
    <source>
        <dbReference type="ARBA" id="ARBA00022840"/>
    </source>
</evidence>
<feature type="binding site" evidence="9">
    <location>
        <position position="212"/>
    </location>
    <ligand>
        <name>ATP</name>
        <dbReference type="ChEBI" id="CHEBI:30616"/>
    </ligand>
</feature>
<dbReference type="SMART" id="SM00382">
    <property type="entry name" value="AAA"/>
    <property type="match status" value="1"/>
</dbReference>
<organism evidence="13 14">
    <name type="scientific">Cupriavidus yeoncheonensis</name>
    <dbReference type="NCBI Taxonomy" id="1462994"/>
    <lineage>
        <taxon>Bacteria</taxon>
        <taxon>Pseudomonadati</taxon>
        <taxon>Pseudomonadota</taxon>
        <taxon>Betaproteobacteria</taxon>
        <taxon>Burkholderiales</taxon>
        <taxon>Burkholderiaceae</taxon>
        <taxon>Cupriavidus</taxon>
    </lineage>
</organism>
<dbReference type="InterPro" id="IPR027417">
    <property type="entry name" value="P-loop_NTPase"/>
</dbReference>
<dbReference type="AlphaFoldDB" id="A0A916MVN8"/>
<feature type="binding site" evidence="9">
    <location>
        <begin position="169"/>
        <end position="174"/>
    </location>
    <ligand>
        <name>ATP</name>
        <dbReference type="ChEBI" id="CHEBI:30616"/>
    </ligand>
</feature>